<keyword evidence="10" id="KW-0808">Transferase</keyword>
<keyword evidence="10" id="KW-0460">Magnesium</keyword>
<evidence type="ECO:0000259" key="11">
    <source>
        <dbReference type="SMART" id="SM00852"/>
    </source>
</evidence>
<dbReference type="GO" id="GO:0006777">
    <property type="term" value="P:Mo-molybdopterin cofactor biosynthetic process"/>
    <property type="evidence" value="ECO:0007669"/>
    <property type="project" value="UniProtKB-UniRule"/>
</dbReference>
<dbReference type="Pfam" id="PF00994">
    <property type="entry name" value="MoCF_biosynth"/>
    <property type="match status" value="1"/>
</dbReference>
<dbReference type="SUPFAM" id="SSF53218">
    <property type="entry name" value="Molybdenum cofactor biosynthesis proteins"/>
    <property type="match status" value="1"/>
</dbReference>
<dbReference type="GO" id="GO:0046872">
    <property type="term" value="F:metal ion binding"/>
    <property type="evidence" value="ECO:0007669"/>
    <property type="project" value="UniProtKB-UniRule"/>
</dbReference>
<keyword evidence="7 10" id="KW-0500">Molybdenum</keyword>
<dbReference type="SUPFAM" id="SSF63882">
    <property type="entry name" value="MoeA N-terminal region -like"/>
    <property type="match status" value="1"/>
</dbReference>
<evidence type="ECO:0000256" key="10">
    <source>
        <dbReference type="RuleBase" id="RU365090"/>
    </source>
</evidence>
<dbReference type="Proteomes" id="UP000242850">
    <property type="component" value="Unassembled WGS sequence"/>
</dbReference>
<dbReference type="InterPro" id="IPR038987">
    <property type="entry name" value="MoeA-like"/>
</dbReference>
<dbReference type="NCBIfam" id="TIGR00177">
    <property type="entry name" value="molyb_syn"/>
    <property type="match status" value="1"/>
</dbReference>
<comment type="catalytic activity">
    <reaction evidence="9">
        <text>adenylyl-molybdopterin + molybdate = Mo-molybdopterin + AMP + H(+)</text>
        <dbReference type="Rhea" id="RHEA:35047"/>
        <dbReference type="ChEBI" id="CHEBI:15378"/>
        <dbReference type="ChEBI" id="CHEBI:36264"/>
        <dbReference type="ChEBI" id="CHEBI:62727"/>
        <dbReference type="ChEBI" id="CHEBI:71302"/>
        <dbReference type="ChEBI" id="CHEBI:456215"/>
        <dbReference type="EC" id="2.10.1.1"/>
    </reaction>
</comment>
<evidence type="ECO:0000256" key="2">
    <source>
        <dbReference type="ARBA" id="ARBA00003487"/>
    </source>
</evidence>
<dbReference type="InterPro" id="IPR008284">
    <property type="entry name" value="MoCF_biosynth_CS"/>
</dbReference>
<dbReference type="EC" id="2.10.1.1" evidence="5 10"/>
<name>A0A1H5WAW2_9CLOT</name>
<keyword evidence="8 10" id="KW-0501">Molybdenum cofactor biosynthesis</keyword>
<dbReference type="Gene3D" id="3.40.980.10">
    <property type="entry name" value="MoaB/Mog-like domain"/>
    <property type="match status" value="1"/>
</dbReference>
<evidence type="ECO:0000256" key="9">
    <source>
        <dbReference type="ARBA" id="ARBA00047317"/>
    </source>
</evidence>
<evidence type="ECO:0000256" key="3">
    <source>
        <dbReference type="ARBA" id="ARBA00005046"/>
    </source>
</evidence>
<organism evidence="12 13">
    <name type="scientific">Caloramator fervidus</name>
    <dbReference type="NCBI Taxonomy" id="29344"/>
    <lineage>
        <taxon>Bacteria</taxon>
        <taxon>Bacillati</taxon>
        <taxon>Bacillota</taxon>
        <taxon>Clostridia</taxon>
        <taxon>Eubacteriales</taxon>
        <taxon>Clostridiaceae</taxon>
        <taxon>Caloramator</taxon>
    </lineage>
</organism>
<evidence type="ECO:0000256" key="8">
    <source>
        <dbReference type="ARBA" id="ARBA00023150"/>
    </source>
</evidence>
<keyword evidence="13" id="KW-1185">Reference proteome</keyword>
<dbReference type="InterPro" id="IPR036688">
    <property type="entry name" value="MoeA_C_domain_IV_sf"/>
</dbReference>
<protein>
    <recommendedName>
        <fullName evidence="6 10">Molybdopterin molybdenumtransferase</fullName>
        <ecNumber evidence="5 10">2.10.1.1</ecNumber>
    </recommendedName>
</protein>
<comment type="function">
    <text evidence="1 10">Catalyzes the insertion of molybdate into adenylated molybdopterin with the concomitant release of AMP.</text>
</comment>
<comment type="pathway">
    <text evidence="3 10">Cofactor biosynthesis; molybdopterin biosynthesis.</text>
</comment>
<dbReference type="PROSITE" id="PS01079">
    <property type="entry name" value="MOCF_BIOSYNTHESIS_2"/>
    <property type="match status" value="1"/>
</dbReference>
<proteinExistence type="inferred from homology"/>
<evidence type="ECO:0000313" key="12">
    <source>
        <dbReference type="EMBL" id="SEF96396.1"/>
    </source>
</evidence>
<sequence>MQERMINMEFFKLVSINEAKDIIEKNITFKAAVEKVNILNALGRIIAEDIYANENVPDFVRSTVDGYAIFSQDAFGASESLPAILNLVGEVKIGQVPSKDIIQGECMYVPTGGMLPKGADAVVMIEYTEKLDDGTILINKPVAPLQNIVEIGEDVKKGELIIKKGTKLRPYEIGVLSSLGILEVDVCKKIKVGIISTGDEIVDPKEKITLGKVRDINSYLLYSLCLEEGVEPVLYGIVSDDYEKLKNKLKEAIDECDVVIMSGGSSVGNKDETIKVINSFKDSNIFIHGISIKPGKPTIIGKIGEKFVFGLPGHPLACAVIFKNFVSFYFNKIRSFEREEYPIECIMAVNYHKAQGRAEFLPVRIKEEQGKLFAYPTYYKSGLISCFSKSFGYIYIEKELEGVYEGQTVKVYKF</sequence>
<comment type="cofactor">
    <cofactor evidence="10">
        <name>Mg(2+)</name>
        <dbReference type="ChEBI" id="CHEBI:18420"/>
    </cofactor>
</comment>
<dbReference type="Gene3D" id="2.170.190.11">
    <property type="entry name" value="Molybdopterin biosynthesis moea protein, domain 3"/>
    <property type="match status" value="1"/>
</dbReference>
<dbReference type="PANTHER" id="PTHR10192">
    <property type="entry name" value="MOLYBDOPTERIN BIOSYNTHESIS PROTEIN"/>
    <property type="match status" value="1"/>
</dbReference>
<dbReference type="Pfam" id="PF03454">
    <property type="entry name" value="MoeA_C"/>
    <property type="match status" value="1"/>
</dbReference>
<evidence type="ECO:0000313" key="13">
    <source>
        <dbReference type="Proteomes" id="UP000242850"/>
    </source>
</evidence>
<reference evidence="13" key="1">
    <citation type="submission" date="2016-10" db="EMBL/GenBank/DDBJ databases">
        <authorList>
            <person name="Varghese N."/>
            <person name="Submissions S."/>
        </authorList>
    </citation>
    <scope>NUCLEOTIDE SEQUENCE [LARGE SCALE GENOMIC DNA]</scope>
    <source>
        <strain evidence="13">DSM 5463</strain>
    </source>
</reference>
<gene>
    <name evidence="12" type="ORF">SAMN05660865_01424</name>
</gene>
<evidence type="ECO:0000256" key="1">
    <source>
        <dbReference type="ARBA" id="ARBA00002901"/>
    </source>
</evidence>
<dbReference type="InterPro" id="IPR001453">
    <property type="entry name" value="MoaB/Mog_dom"/>
</dbReference>
<dbReference type="InterPro" id="IPR036135">
    <property type="entry name" value="MoeA_linker/N_sf"/>
</dbReference>
<dbReference type="PANTHER" id="PTHR10192:SF5">
    <property type="entry name" value="GEPHYRIN"/>
    <property type="match status" value="1"/>
</dbReference>
<dbReference type="InterPro" id="IPR005111">
    <property type="entry name" value="MoeA_C_domain_IV"/>
</dbReference>
<accession>A0A1H5WAW2</accession>
<dbReference type="AlphaFoldDB" id="A0A1H5WAW2"/>
<dbReference type="EMBL" id="FNUK01000018">
    <property type="protein sequence ID" value="SEF96396.1"/>
    <property type="molecule type" value="Genomic_DNA"/>
</dbReference>
<evidence type="ECO:0000256" key="4">
    <source>
        <dbReference type="ARBA" id="ARBA00010763"/>
    </source>
</evidence>
<dbReference type="InterPro" id="IPR005110">
    <property type="entry name" value="MoeA_linker/N"/>
</dbReference>
<keyword evidence="10" id="KW-0479">Metal-binding</keyword>
<evidence type="ECO:0000256" key="7">
    <source>
        <dbReference type="ARBA" id="ARBA00022505"/>
    </source>
</evidence>
<feature type="domain" description="MoaB/Mog" evidence="11">
    <location>
        <begin position="193"/>
        <end position="332"/>
    </location>
</feature>
<dbReference type="Gene3D" id="3.90.105.10">
    <property type="entry name" value="Molybdopterin biosynthesis moea protein, domain 2"/>
    <property type="match status" value="1"/>
</dbReference>
<dbReference type="UniPathway" id="UPA00344"/>
<evidence type="ECO:0000256" key="6">
    <source>
        <dbReference type="ARBA" id="ARBA00021108"/>
    </source>
</evidence>
<dbReference type="GO" id="GO:0061599">
    <property type="term" value="F:molybdopterin molybdotransferase activity"/>
    <property type="evidence" value="ECO:0007669"/>
    <property type="project" value="UniProtKB-UniRule"/>
</dbReference>
<dbReference type="CDD" id="cd00887">
    <property type="entry name" value="MoeA"/>
    <property type="match status" value="1"/>
</dbReference>
<dbReference type="Gene3D" id="2.40.340.10">
    <property type="entry name" value="MoeA, C-terminal, domain IV"/>
    <property type="match status" value="1"/>
</dbReference>
<dbReference type="SUPFAM" id="SSF63867">
    <property type="entry name" value="MoeA C-terminal domain-like"/>
    <property type="match status" value="1"/>
</dbReference>
<comment type="similarity">
    <text evidence="4 10">Belongs to the MoeA family.</text>
</comment>
<dbReference type="GO" id="GO:0005829">
    <property type="term" value="C:cytosol"/>
    <property type="evidence" value="ECO:0007669"/>
    <property type="project" value="TreeGrafter"/>
</dbReference>
<dbReference type="SMART" id="SM00852">
    <property type="entry name" value="MoCF_biosynth"/>
    <property type="match status" value="1"/>
</dbReference>
<dbReference type="Pfam" id="PF03453">
    <property type="entry name" value="MoeA_N"/>
    <property type="match status" value="1"/>
</dbReference>
<evidence type="ECO:0000256" key="5">
    <source>
        <dbReference type="ARBA" id="ARBA00013269"/>
    </source>
</evidence>
<comment type="function">
    <text evidence="2">May be involved in the biosynthesis of molybdopterin.</text>
</comment>
<dbReference type="InterPro" id="IPR036425">
    <property type="entry name" value="MoaB/Mog-like_dom_sf"/>
</dbReference>